<dbReference type="EMBL" id="SPSB01000001">
    <property type="protein sequence ID" value="TFV97212.1"/>
    <property type="molecule type" value="Genomic_DNA"/>
</dbReference>
<keyword evidence="2" id="KW-1185">Reference proteome</keyword>
<dbReference type="AlphaFoldDB" id="A0A4Y9R0A2"/>
<dbReference type="SUPFAM" id="SSF53756">
    <property type="entry name" value="UDP-Glycosyltransferase/glycogen phosphorylase"/>
    <property type="match status" value="1"/>
</dbReference>
<evidence type="ECO:0000313" key="1">
    <source>
        <dbReference type="EMBL" id="TFV97212.1"/>
    </source>
</evidence>
<name>A0A4Y9R0A2_9BACT</name>
<comment type="caution">
    <text evidence="1">The sequence shown here is derived from an EMBL/GenBank/DDBJ whole genome shotgun (WGS) entry which is preliminary data.</text>
</comment>
<accession>A0A4Y9R0A2</accession>
<proteinExistence type="predicted"/>
<organism evidence="1 2">
    <name type="scientific">Algoriphagus kandeliae</name>
    <dbReference type="NCBI Taxonomy" id="2562278"/>
    <lineage>
        <taxon>Bacteria</taxon>
        <taxon>Pseudomonadati</taxon>
        <taxon>Bacteroidota</taxon>
        <taxon>Cytophagia</taxon>
        <taxon>Cytophagales</taxon>
        <taxon>Cyclobacteriaceae</taxon>
        <taxon>Algoriphagus</taxon>
    </lineage>
</organism>
<evidence type="ECO:0000313" key="2">
    <source>
        <dbReference type="Proteomes" id="UP000297647"/>
    </source>
</evidence>
<protein>
    <recommendedName>
        <fullName evidence="3">Glycosyltransferase family 1 protein</fullName>
    </recommendedName>
</protein>
<reference evidence="1 2" key="1">
    <citation type="submission" date="2019-03" db="EMBL/GenBank/DDBJ databases">
        <title>Algoriphagus sp. nov, a new strain isolated from root system soil of mangrove plant Kandelia.</title>
        <authorList>
            <person name="Yin Q."/>
            <person name="Wang K."/>
            <person name="Song Z."/>
        </authorList>
    </citation>
    <scope>NUCLEOTIDE SEQUENCE [LARGE SCALE GENOMIC DNA]</scope>
    <source>
        <strain evidence="1 2">XY-J91</strain>
    </source>
</reference>
<dbReference type="Proteomes" id="UP000297647">
    <property type="component" value="Unassembled WGS sequence"/>
</dbReference>
<evidence type="ECO:0008006" key="3">
    <source>
        <dbReference type="Google" id="ProtNLM"/>
    </source>
</evidence>
<dbReference type="RefSeq" id="WP_135069388.1">
    <property type="nucleotide sequence ID" value="NZ_SPSB01000001.1"/>
</dbReference>
<dbReference type="OrthoDB" id="977218at2"/>
<sequence>MKNLLIVVECINKNKSSEGIATVNFLNAIDTNQFNVDCVFYEFPQFEISNPDWINPKIKLYQLKNNKLDFIFSKYSKIKNFFAKYFGISILKEYRIFRLKKYLNSKFENREFDLIFSRTIATSICSHRALISSTLSIKNNLLIYFNDPAPFCLMPYPYSTGSTFNPKFDQKEIKHVKFIISKSTAIASPSYLLNEFFLKLNGDYFKPAFTFPHLFFEDLVKKNFQPSVKYDRSKINITHCGSLLSGRDPSTLIEAIEEFVKMYPDFKTKISLNFFGPINNLHKKILNTNYYEFLNVVDKRFSHAESLALMRNSDLPLLIESSYEDSPFMPVKLAELIGLGKVFLVLSPKKSETRRVLGENYSFQTESNNKSEILAKIKDFVEDTYEKEILQNRIYTLQEYVSPESVNISLNKVINQFS</sequence>
<gene>
    <name evidence="1" type="ORF">E4S40_00725</name>
</gene>